<proteinExistence type="inferred from homology"/>
<evidence type="ECO:0000256" key="2">
    <source>
        <dbReference type="ARBA" id="ARBA00007316"/>
    </source>
</evidence>
<dbReference type="eggNOG" id="COG3206">
    <property type="taxonomic scope" value="Bacteria"/>
</dbReference>
<dbReference type="GO" id="GO:0005524">
    <property type="term" value="F:ATP binding"/>
    <property type="evidence" value="ECO:0007669"/>
    <property type="project" value="UniProtKB-KW"/>
</dbReference>
<reference evidence="20 21" key="1">
    <citation type="journal article" date="2012" name="Int. J. Syst. Evol. Microbiol.">
        <title>Vibrio caribbeanicus sp. nov., isolated from the marine sponge Scleritoderma cyanea.</title>
        <authorList>
            <person name="Hoffmann M."/>
            <person name="Monday S.R."/>
            <person name="Allard M.W."/>
            <person name="Strain E.A."/>
            <person name="Whittaker P."/>
            <person name="Naum M."/>
            <person name="McCarthy P.J."/>
            <person name="Lopez J.V."/>
            <person name="Fischer M."/>
            <person name="Brown E.W."/>
        </authorList>
    </citation>
    <scope>NUCLEOTIDE SEQUENCE [LARGE SCALE GENOMIC DNA]</scope>
    <source>
        <strain evidence="21">DSMZ 21326</strain>
    </source>
</reference>
<accession>E8MAV6</accession>
<keyword evidence="5" id="KW-1003">Cell membrane</keyword>
<dbReference type="GO" id="GO:0004715">
    <property type="term" value="F:non-membrane spanning protein tyrosine kinase activity"/>
    <property type="evidence" value="ECO:0007669"/>
    <property type="project" value="UniProtKB-EC"/>
</dbReference>
<evidence type="ECO:0000256" key="15">
    <source>
        <dbReference type="ARBA" id="ARBA00051245"/>
    </source>
</evidence>
<dbReference type="NCBIfam" id="TIGR01007">
    <property type="entry name" value="eps_fam"/>
    <property type="match status" value="1"/>
</dbReference>
<evidence type="ECO:0000256" key="4">
    <source>
        <dbReference type="ARBA" id="ARBA00011903"/>
    </source>
</evidence>
<keyword evidence="11" id="KW-0067">ATP-binding</keyword>
<name>E8MAV6_PHOS4</name>
<feature type="domain" description="AAA" evidence="18">
    <location>
        <begin position="551"/>
        <end position="681"/>
    </location>
</feature>
<dbReference type="InterPro" id="IPR050445">
    <property type="entry name" value="Bact_polysacc_biosynth/exp"/>
</dbReference>
<keyword evidence="14" id="KW-0829">Tyrosine-protein kinase</keyword>
<dbReference type="InterPro" id="IPR027417">
    <property type="entry name" value="P-loop_NTPase"/>
</dbReference>
<dbReference type="CDD" id="cd05387">
    <property type="entry name" value="BY-kinase"/>
    <property type="match status" value="1"/>
</dbReference>
<sequence length="742" mass="82427">MQTSANEKKLIPEETLDLAKYLLLLKNNWFKIALFSVLVTALAILVVFSLTPKYQATSILMIEAETTNAVSIEEVVGIDSNKKEYYQTQFEILKSSQVAERVIEQLSLESLAEFNPALSPDKSLMAQIKSLPLFQAYRSEVKVSEEKIRETTRQKALAIFASKLRVSPIRKTQLVKISFISESPELAAKVANAVGEAYIEMNVEARLAATKNASVWISNRLQELEGELERSERRLTDYLTSEQLIDDSGIDALASTEISNLSDRLAEVTDHRIEVESAYSSLRRGKNLDVAAIASIPAISTHPQVVEIRKLKVEVEKNVQELSLRYGPEHEKMLQARAQLDSIDSQSKDLINQLIKGMAKELAALKAQEKLLGKELANKKDNFQSLSVKKQRYESLKREVETNRQVLGLFLTRQKETTATSDFQAANARFTDHARIPLVPVKPNKKMIVVVAFAGSIVFAMILVLVTDALRNTIASAKEFEDRFGLVPLGSVPQIINKKFKRKDLDNSVFYDESMLPFSESVRSIRTAVSLSTLSSKQKHLAITSSLPSEGKTTCSINLAMAFAKMENALLIDCDLRKPAVAERFGFKKYHQGLTNHLLMGTSLEECLIVDEKSGLTLLPAGMLTPNPQELLSSEKFSNLIKELGKRFDRIIIDTPPTLVVSDSMILSKLVGSVAIVIKANSTNVNNIRNTIAKHIAHDIGIDGVIINQVPQKTLKEEYGYGSYGKYGAYGSYGDNHTVSQA</sequence>
<dbReference type="EC" id="2.7.10.2" evidence="4"/>
<dbReference type="AlphaFoldDB" id="E8MAV6"/>
<dbReference type="Gene3D" id="3.40.50.300">
    <property type="entry name" value="P-loop containing nucleotide triphosphate hydrolases"/>
    <property type="match status" value="1"/>
</dbReference>
<evidence type="ECO:0000256" key="13">
    <source>
        <dbReference type="ARBA" id="ARBA00023136"/>
    </source>
</evidence>
<dbReference type="PANTHER" id="PTHR32309:SF13">
    <property type="entry name" value="FERRIC ENTEROBACTIN TRANSPORT PROTEIN FEPE"/>
    <property type="match status" value="1"/>
</dbReference>
<feature type="domain" description="Polysaccharide chain length determinant N-terminal" evidence="17">
    <location>
        <begin position="14"/>
        <end position="106"/>
    </location>
</feature>
<keyword evidence="8 16" id="KW-0812">Transmembrane</keyword>
<evidence type="ECO:0000259" key="19">
    <source>
        <dbReference type="Pfam" id="PF13807"/>
    </source>
</evidence>
<keyword evidence="9" id="KW-0547">Nucleotide-binding</keyword>
<dbReference type="InterPro" id="IPR005702">
    <property type="entry name" value="Wzc-like_C"/>
</dbReference>
<keyword evidence="6" id="KW-0997">Cell inner membrane</keyword>
<evidence type="ECO:0000256" key="10">
    <source>
        <dbReference type="ARBA" id="ARBA00022777"/>
    </source>
</evidence>
<evidence type="ECO:0000256" key="16">
    <source>
        <dbReference type="SAM" id="Phobius"/>
    </source>
</evidence>
<evidence type="ECO:0000313" key="20">
    <source>
        <dbReference type="EMBL" id="EGA68786.1"/>
    </source>
</evidence>
<dbReference type="InterPro" id="IPR003856">
    <property type="entry name" value="LPS_length_determ_N"/>
</dbReference>
<feature type="transmembrane region" description="Helical" evidence="16">
    <location>
        <begin position="447"/>
        <end position="466"/>
    </location>
</feature>
<feature type="domain" description="Tyrosine-protein kinase G-rich" evidence="19">
    <location>
        <begin position="395"/>
        <end position="466"/>
    </location>
</feature>
<evidence type="ECO:0000256" key="6">
    <source>
        <dbReference type="ARBA" id="ARBA00022519"/>
    </source>
</evidence>
<dbReference type="GO" id="GO:0005886">
    <property type="term" value="C:plasma membrane"/>
    <property type="evidence" value="ECO:0007669"/>
    <property type="project" value="UniProtKB-SubCell"/>
</dbReference>
<dbReference type="Pfam" id="PF13807">
    <property type="entry name" value="GNVR"/>
    <property type="match status" value="1"/>
</dbReference>
<dbReference type="InterPro" id="IPR025669">
    <property type="entry name" value="AAA_dom"/>
</dbReference>
<dbReference type="RefSeq" id="WP_008079703.1">
    <property type="nucleotide sequence ID" value="NZ_AEVT01000098.1"/>
</dbReference>
<organism evidence="20 21">
    <name type="scientific">Vibrio sinaloensis DSM 21326</name>
    <dbReference type="NCBI Taxonomy" id="945550"/>
    <lineage>
        <taxon>Bacteria</taxon>
        <taxon>Pseudomonadati</taxon>
        <taxon>Pseudomonadota</taxon>
        <taxon>Gammaproteobacteria</taxon>
        <taxon>Vibrionales</taxon>
        <taxon>Vibrionaceae</taxon>
        <taxon>Vibrio</taxon>
        <taxon>Vibrio oreintalis group</taxon>
    </lineage>
</organism>
<evidence type="ECO:0000256" key="1">
    <source>
        <dbReference type="ARBA" id="ARBA00004429"/>
    </source>
</evidence>
<evidence type="ECO:0000259" key="18">
    <source>
        <dbReference type="Pfam" id="PF13614"/>
    </source>
</evidence>
<dbReference type="Pfam" id="PF02706">
    <property type="entry name" value="Wzz"/>
    <property type="match status" value="1"/>
</dbReference>
<evidence type="ECO:0000256" key="3">
    <source>
        <dbReference type="ARBA" id="ARBA00008883"/>
    </source>
</evidence>
<evidence type="ECO:0000256" key="14">
    <source>
        <dbReference type="ARBA" id="ARBA00023137"/>
    </source>
</evidence>
<evidence type="ECO:0000313" key="21">
    <source>
        <dbReference type="Proteomes" id="UP000006228"/>
    </source>
</evidence>
<dbReference type="eggNOG" id="COG0489">
    <property type="taxonomic scope" value="Bacteria"/>
</dbReference>
<dbReference type="GeneID" id="95570698"/>
<evidence type="ECO:0000256" key="12">
    <source>
        <dbReference type="ARBA" id="ARBA00022989"/>
    </source>
</evidence>
<comment type="similarity">
    <text evidence="3">Belongs to the etk/wzc family.</text>
</comment>
<comment type="catalytic activity">
    <reaction evidence="15">
        <text>L-tyrosyl-[protein] + ATP = O-phospho-L-tyrosyl-[protein] + ADP + H(+)</text>
        <dbReference type="Rhea" id="RHEA:10596"/>
        <dbReference type="Rhea" id="RHEA-COMP:10136"/>
        <dbReference type="Rhea" id="RHEA-COMP:20101"/>
        <dbReference type="ChEBI" id="CHEBI:15378"/>
        <dbReference type="ChEBI" id="CHEBI:30616"/>
        <dbReference type="ChEBI" id="CHEBI:46858"/>
        <dbReference type="ChEBI" id="CHEBI:61978"/>
        <dbReference type="ChEBI" id="CHEBI:456216"/>
        <dbReference type="EC" id="2.7.10.2"/>
    </reaction>
</comment>
<keyword evidence="7" id="KW-0808">Transferase</keyword>
<dbReference type="OrthoDB" id="9775724at2"/>
<dbReference type="InterPro" id="IPR032807">
    <property type="entry name" value="GNVR"/>
</dbReference>
<evidence type="ECO:0000256" key="5">
    <source>
        <dbReference type="ARBA" id="ARBA00022475"/>
    </source>
</evidence>
<dbReference type="PANTHER" id="PTHR32309">
    <property type="entry name" value="TYROSINE-PROTEIN KINASE"/>
    <property type="match status" value="1"/>
</dbReference>
<protein>
    <recommendedName>
        <fullName evidence="4">non-specific protein-tyrosine kinase</fullName>
        <ecNumber evidence="4">2.7.10.2</ecNumber>
    </recommendedName>
</protein>
<dbReference type="Pfam" id="PF13614">
    <property type="entry name" value="AAA_31"/>
    <property type="match status" value="1"/>
</dbReference>
<keyword evidence="13 16" id="KW-0472">Membrane</keyword>
<evidence type="ECO:0000256" key="8">
    <source>
        <dbReference type="ARBA" id="ARBA00022692"/>
    </source>
</evidence>
<evidence type="ECO:0000259" key="17">
    <source>
        <dbReference type="Pfam" id="PF02706"/>
    </source>
</evidence>
<evidence type="ECO:0000256" key="9">
    <source>
        <dbReference type="ARBA" id="ARBA00022741"/>
    </source>
</evidence>
<gene>
    <name evidence="20" type="ORF">VISI1226_10672</name>
</gene>
<comment type="subcellular location">
    <subcellularLocation>
        <location evidence="1">Cell inner membrane</location>
        <topology evidence="1">Multi-pass membrane protein</topology>
    </subcellularLocation>
</comment>
<dbReference type="Proteomes" id="UP000006228">
    <property type="component" value="Unassembled WGS sequence"/>
</dbReference>
<evidence type="ECO:0000256" key="7">
    <source>
        <dbReference type="ARBA" id="ARBA00022679"/>
    </source>
</evidence>
<dbReference type="SUPFAM" id="SSF52540">
    <property type="entry name" value="P-loop containing nucleoside triphosphate hydrolases"/>
    <property type="match status" value="1"/>
</dbReference>
<keyword evidence="12 16" id="KW-1133">Transmembrane helix</keyword>
<comment type="caution">
    <text evidence="20">The sequence shown here is derived from an EMBL/GenBank/DDBJ whole genome shotgun (WGS) entry which is preliminary data.</text>
</comment>
<feature type="transmembrane region" description="Helical" evidence="16">
    <location>
        <begin position="29"/>
        <end position="51"/>
    </location>
</feature>
<keyword evidence="10" id="KW-0418">Kinase</keyword>
<dbReference type="EMBL" id="AEVT01000098">
    <property type="protein sequence ID" value="EGA68786.1"/>
    <property type="molecule type" value="Genomic_DNA"/>
</dbReference>
<evidence type="ECO:0000256" key="11">
    <source>
        <dbReference type="ARBA" id="ARBA00022840"/>
    </source>
</evidence>
<comment type="similarity">
    <text evidence="2">Belongs to the CpsD/CapB family.</text>
</comment>